<comment type="function">
    <text evidence="1 7">Part of the ABC transporter complex PstSACB involved in phosphate import.</text>
</comment>
<feature type="domain" description="PBP" evidence="9">
    <location>
        <begin position="23"/>
        <end position="306"/>
    </location>
</feature>
<organism evidence="10 11">
    <name type="scientific">Paralysiella testudinis</name>
    <dbReference type="NCBI Taxonomy" id="2809020"/>
    <lineage>
        <taxon>Bacteria</taxon>
        <taxon>Pseudomonadati</taxon>
        <taxon>Pseudomonadota</taxon>
        <taxon>Betaproteobacteria</taxon>
        <taxon>Neisseriales</taxon>
        <taxon>Neisseriaceae</taxon>
        <taxon>Paralysiella</taxon>
    </lineage>
</organism>
<evidence type="ECO:0000256" key="3">
    <source>
        <dbReference type="ARBA" id="ARBA00011529"/>
    </source>
</evidence>
<dbReference type="RefSeq" id="WP_230340211.1">
    <property type="nucleotide sequence ID" value="NZ_CP069798.1"/>
</dbReference>
<dbReference type="PANTHER" id="PTHR42996">
    <property type="entry name" value="PHOSPHATE-BINDING PROTEIN PSTS"/>
    <property type="match status" value="1"/>
</dbReference>
<dbReference type="AlphaFoldDB" id="A0A892ZHA4"/>
<dbReference type="InterPro" id="IPR050962">
    <property type="entry name" value="Phosphate-bind_PstS"/>
</dbReference>
<dbReference type="Proteomes" id="UP000653156">
    <property type="component" value="Chromosome"/>
</dbReference>
<accession>A0A892ZHA4</accession>
<keyword evidence="6 7" id="KW-0592">Phosphate transport</keyword>
<evidence type="ECO:0000313" key="11">
    <source>
        <dbReference type="Proteomes" id="UP000653156"/>
    </source>
</evidence>
<dbReference type="PANTHER" id="PTHR42996:SF1">
    <property type="entry name" value="PHOSPHATE-BINDING PROTEIN PSTS"/>
    <property type="match status" value="1"/>
</dbReference>
<name>A0A892ZHA4_9NEIS</name>
<dbReference type="Gene3D" id="3.40.190.10">
    <property type="entry name" value="Periplasmic binding protein-like II"/>
    <property type="match status" value="2"/>
</dbReference>
<evidence type="ECO:0000256" key="4">
    <source>
        <dbReference type="ARBA" id="ARBA00021889"/>
    </source>
</evidence>
<keyword evidence="5 7" id="KW-0813">Transport</keyword>
<evidence type="ECO:0000256" key="8">
    <source>
        <dbReference type="SAM" id="SignalP"/>
    </source>
</evidence>
<evidence type="ECO:0000259" key="9">
    <source>
        <dbReference type="Pfam" id="PF12849"/>
    </source>
</evidence>
<reference evidence="10" key="1">
    <citation type="submission" date="2021-02" db="EMBL/GenBank/DDBJ databases">
        <title>Neisseriaceae sp. 26B isolated from the cloaca of a Common Toad-headed Turtle (Mesoclemmys nasuta).</title>
        <authorList>
            <person name="Spergser J."/>
            <person name="Busse H.-J."/>
        </authorList>
    </citation>
    <scope>NUCLEOTIDE SEQUENCE</scope>
    <source>
        <strain evidence="10">26B</strain>
    </source>
</reference>
<dbReference type="SUPFAM" id="SSF53850">
    <property type="entry name" value="Periplasmic binding protein-like II"/>
    <property type="match status" value="1"/>
</dbReference>
<evidence type="ECO:0000313" key="10">
    <source>
        <dbReference type="EMBL" id="QRQ82915.1"/>
    </source>
</evidence>
<comment type="similarity">
    <text evidence="2 7">Belongs to the PstS family.</text>
</comment>
<proteinExistence type="inferred from homology"/>
<dbReference type="KEGG" id="ptes:JQU52_05955"/>
<dbReference type="EMBL" id="CP069798">
    <property type="protein sequence ID" value="QRQ82915.1"/>
    <property type="molecule type" value="Genomic_DNA"/>
</dbReference>
<evidence type="ECO:0000256" key="5">
    <source>
        <dbReference type="ARBA" id="ARBA00022448"/>
    </source>
</evidence>
<feature type="chain" id="PRO_5034144934" description="Phosphate-binding protein PstS" evidence="8">
    <location>
        <begin position="23"/>
        <end position="337"/>
    </location>
</feature>
<dbReference type="InterPro" id="IPR024370">
    <property type="entry name" value="PBP_domain"/>
</dbReference>
<evidence type="ECO:0000256" key="7">
    <source>
        <dbReference type="PIRNR" id="PIRNR002756"/>
    </source>
</evidence>
<dbReference type="Pfam" id="PF12849">
    <property type="entry name" value="PBP_like_2"/>
    <property type="match status" value="1"/>
</dbReference>
<dbReference type="GO" id="GO:0043190">
    <property type="term" value="C:ATP-binding cassette (ABC) transporter complex"/>
    <property type="evidence" value="ECO:0007669"/>
    <property type="project" value="InterPro"/>
</dbReference>
<gene>
    <name evidence="10" type="primary">pstS</name>
    <name evidence="10" type="ORF">JQU52_05955</name>
</gene>
<keyword evidence="8" id="KW-0732">Signal</keyword>
<dbReference type="GO" id="GO:0042301">
    <property type="term" value="F:phosphate ion binding"/>
    <property type="evidence" value="ECO:0007669"/>
    <property type="project" value="InterPro"/>
</dbReference>
<comment type="subunit">
    <text evidence="3 7">The complex is composed of two ATP-binding proteins (PstB), two transmembrane proteins (PstC and PstA) and a solute-binding protein (PstS).</text>
</comment>
<dbReference type="InterPro" id="IPR005673">
    <property type="entry name" value="ABC_phos-bd_PstS"/>
</dbReference>
<evidence type="ECO:0000256" key="1">
    <source>
        <dbReference type="ARBA" id="ARBA00002841"/>
    </source>
</evidence>
<keyword evidence="11" id="KW-1185">Reference proteome</keyword>
<evidence type="ECO:0000256" key="6">
    <source>
        <dbReference type="ARBA" id="ARBA00022592"/>
    </source>
</evidence>
<dbReference type="GO" id="GO:0035435">
    <property type="term" value="P:phosphate ion transmembrane transport"/>
    <property type="evidence" value="ECO:0007669"/>
    <property type="project" value="InterPro"/>
</dbReference>
<protein>
    <recommendedName>
        <fullName evidence="4 7">Phosphate-binding protein PstS</fullName>
    </recommendedName>
</protein>
<dbReference type="NCBIfam" id="NF008171">
    <property type="entry name" value="PRK10918.1"/>
    <property type="match status" value="1"/>
</dbReference>
<sequence length="337" mass="35824">MNTLIKFNIAAALGLLSGSLMAATVTGAGASFPQPVYAQWAQAYQKATGNQINYQSIGSSGGVKQITSKTVDFGATDAPLTKAELDKQGLVQFPTVIGGVVPIVNIDGIAPGQMKLTGTVLADIYLGKITQWDDAAIARLNPGLKLPAAKITTVFRADGSGTTFNFTHYLNQVSGDWKSKVGSANSVKWPTAATGVAGKGNEGVASYVSRVKNAIGYVEYAYAKQNKLAHTQLQNKAGRFVQPNQASFAAAANTDWKNAPGYYLVITNQGNANAWPIAAATFILVQKNPANKAGTQEALKFFDWAYKNGNAAATRLDYVPLPEATKNQVRQTWKEVQ</sequence>
<evidence type="ECO:0000256" key="2">
    <source>
        <dbReference type="ARBA" id="ARBA00008725"/>
    </source>
</evidence>
<feature type="signal peptide" evidence="8">
    <location>
        <begin position="1"/>
        <end position="22"/>
    </location>
</feature>
<dbReference type="CDD" id="cd13565">
    <property type="entry name" value="PBP2_PstS"/>
    <property type="match status" value="1"/>
</dbReference>
<dbReference type="NCBIfam" id="TIGR00975">
    <property type="entry name" value="3a0107s03"/>
    <property type="match status" value="1"/>
</dbReference>
<dbReference type="PIRSF" id="PIRSF002756">
    <property type="entry name" value="PstS"/>
    <property type="match status" value="1"/>
</dbReference>